<proteinExistence type="predicted"/>
<dbReference type="Proteomes" id="UP001628179">
    <property type="component" value="Unassembled WGS sequence"/>
</dbReference>
<dbReference type="GO" id="GO:0004497">
    <property type="term" value="F:monooxygenase activity"/>
    <property type="evidence" value="ECO:0007669"/>
    <property type="project" value="UniProtKB-KW"/>
</dbReference>
<evidence type="ECO:0000256" key="5">
    <source>
        <dbReference type="ARBA" id="ARBA00023033"/>
    </source>
</evidence>
<keyword evidence="3" id="KW-0274">FAD</keyword>
<keyword evidence="4" id="KW-0560">Oxidoreductase</keyword>
<keyword evidence="2" id="KW-0285">Flavoprotein</keyword>
<evidence type="ECO:0000256" key="2">
    <source>
        <dbReference type="ARBA" id="ARBA00022630"/>
    </source>
</evidence>
<dbReference type="Pfam" id="PF01494">
    <property type="entry name" value="FAD_binding_3"/>
    <property type="match status" value="1"/>
</dbReference>
<comment type="cofactor">
    <cofactor evidence="1">
        <name>FAD</name>
        <dbReference type="ChEBI" id="CHEBI:57692"/>
    </cofactor>
</comment>
<dbReference type="RefSeq" id="XP_070919810.1">
    <property type="nucleotide sequence ID" value="XM_071063709.1"/>
</dbReference>
<dbReference type="PRINTS" id="PR00420">
    <property type="entry name" value="RNGMNOXGNASE"/>
</dbReference>
<evidence type="ECO:0000313" key="7">
    <source>
        <dbReference type="EMBL" id="GAB1318079.1"/>
    </source>
</evidence>
<evidence type="ECO:0000259" key="6">
    <source>
        <dbReference type="Pfam" id="PF01494"/>
    </source>
</evidence>
<name>A0ABQ0GK01_9PEZI</name>
<keyword evidence="8" id="KW-1185">Reference proteome</keyword>
<evidence type="ECO:0000256" key="3">
    <source>
        <dbReference type="ARBA" id="ARBA00022827"/>
    </source>
</evidence>
<comment type="caution">
    <text evidence="7">The sequence shown here is derived from an EMBL/GenBank/DDBJ whole genome shotgun (WGS) entry which is preliminary data.</text>
</comment>
<organism evidence="7 8">
    <name type="scientific">Madurella fahalii</name>
    <dbReference type="NCBI Taxonomy" id="1157608"/>
    <lineage>
        <taxon>Eukaryota</taxon>
        <taxon>Fungi</taxon>
        <taxon>Dikarya</taxon>
        <taxon>Ascomycota</taxon>
        <taxon>Pezizomycotina</taxon>
        <taxon>Sordariomycetes</taxon>
        <taxon>Sordariomycetidae</taxon>
        <taxon>Sordariales</taxon>
        <taxon>Sordariales incertae sedis</taxon>
        <taxon>Madurella</taxon>
    </lineage>
</organism>
<dbReference type="GeneID" id="98179032"/>
<dbReference type="InterPro" id="IPR002938">
    <property type="entry name" value="FAD-bd"/>
</dbReference>
<accession>A0ABQ0GK01</accession>
<dbReference type="PANTHER" id="PTHR47178">
    <property type="entry name" value="MONOOXYGENASE, FAD-BINDING"/>
    <property type="match status" value="1"/>
</dbReference>
<evidence type="ECO:0000256" key="4">
    <source>
        <dbReference type="ARBA" id="ARBA00023002"/>
    </source>
</evidence>
<dbReference type="InterPro" id="IPR036188">
    <property type="entry name" value="FAD/NAD-bd_sf"/>
</dbReference>
<feature type="domain" description="FAD-binding" evidence="6">
    <location>
        <begin position="123"/>
        <end position="356"/>
    </location>
</feature>
<dbReference type="SUPFAM" id="SSF51905">
    <property type="entry name" value="FAD/NAD(P)-binding domain"/>
    <property type="match status" value="1"/>
</dbReference>
<reference evidence="7 8" key="1">
    <citation type="submission" date="2024-09" db="EMBL/GenBank/DDBJ databases">
        <title>Itraconazole resistance in Madurella fahalii resulting from another homologue of gene encoding cytochrome P450 14-alpha sterol demethylase (CYP51).</title>
        <authorList>
            <person name="Yoshioka I."/>
            <person name="Fahal A.H."/>
            <person name="Kaneko S."/>
            <person name="Yaguchi T."/>
        </authorList>
    </citation>
    <scope>NUCLEOTIDE SEQUENCE [LARGE SCALE GENOMIC DNA]</scope>
    <source>
        <strain evidence="7 8">IFM 68171</strain>
    </source>
</reference>
<dbReference type="PANTHER" id="PTHR47178:SF3">
    <property type="entry name" value="FAD-BINDING DOMAIN-CONTAINING PROTEIN"/>
    <property type="match status" value="1"/>
</dbReference>
<keyword evidence="5 7" id="KW-0503">Monooxygenase</keyword>
<dbReference type="EMBL" id="BAAFSV010000004">
    <property type="protein sequence ID" value="GAB1318079.1"/>
    <property type="molecule type" value="Genomic_DNA"/>
</dbReference>
<gene>
    <name evidence="7" type="ORF">MFIFM68171_08289</name>
</gene>
<evidence type="ECO:0000256" key="1">
    <source>
        <dbReference type="ARBA" id="ARBA00001974"/>
    </source>
</evidence>
<dbReference type="Gene3D" id="3.50.50.60">
    <property type="entry name" value="FAD/NAD(P)-binding domain"/>
    <property type="match status" value="1"/>
</dbReference>
<protein>
    <submittedName>
        <fullName evidence="7">FAD-dependent monooxygenase cctM</fullName>
    </submittedName>
</protein>
<evidence type="ECO:0000313" key="8">
    <source>
        <dbReference type="Proteomes" id="UP001628179"/>
    </source>
</evidence>
<sequence length="406" mass="45231">MESYNAPGGLRVLVIGGGSAGLLMGQVFKNVGIDAVVFEQDESPTARQRDWSFGIYWAQSRIVECLTPELYARIDTAQTDRAYRHAEGSVLPIYNGTTGEPLKELPAPHAIRLRRRTWLELIRTGLDVRYGKKLASIATTDRGVTATFEDGTIEQGSLLIGCEGAHSISRNWLFRSSPMDANLVELPISSFNTITKLGREIALAVRNIHPTYWITLDPTGVFNFCSVHDCDSEDPADWTFLIIVTWKSEEDTGQTAMGEDDGLLLATVLRRTEHLTYPFKDALRAIPRGTKCWYGRMSYWPTKPWDNRGGRVTLAGDAAHAMTFHRGQGLGNAITDVAELQTHLRAMEAHTRDELVKAVGAYEKEVWVRGLDVVMQNRDNTLALHDEWDKTTQSALVVTGVSRSDH</sequence>